<evidence type="ECO:0000259" key="1">
    <source>
        <dbReference type="Pfam" id="PF05347"/>
    </source>
</evidence>
<organism evidence="2 3">
    <name type="scientific">Dictyostelium purpureum</name>
    <name type="common">Slime mold</name>
    <dbReference type="NCBI Taxonomy" id="5786"/>
    <lineage>
        <taxon>Eukaryota</taxon>
        <taxon>Amoebozoa</taxon>
        <taxon>Evosea</taxon>
        <taxon>Eumycetozoa</taxon>
        <taxon>Dictyostelia</taxon>
        <taxon>Dictyosteliales</taxon>
        <taxon>Dictyosteliaceae</taxon>
        <taxon>Dictyostelium</taxon>
    </lineage>
</organism>
<dbReference type="OrthoDB" id="525068at2759"/>
<dbReference type="EMBL" id="GL871336">
    <property type="protein sequence ID" value="EGC30351.1"/>
    <property type="molecule type" value="Genomic_DNA"/>
</dbReference>
<dbReference type="VEuPathDB" id="AmoebaDB:DICPUDRAFT_83708"/>
<gene>
    <name evidence="2" type="ORF">DICPUDRAFT_83708</name>
</gene>
<dbReference type="OMA" id="KWIGGNE"/>
<proteinExistence type="predicted"/>
<keyword evidence="3" id="KW-1185">Reference proteome</keyword>
<reference evidence="3" key="1">
    <citation type="journal article" date="2011" name="Genome Biol.">
        <title>Comparative genomics of the social amoebae Dictyostelium discoideum and Dictyostelium purpureum.</title>
        <authorList>
            <consortium name="US DOE Joint Genome Institute (JGI-PGF)"/>
            <person name="Sucgang R."/>
            <person name="Kuo A."/>
            <person name="Tian X."/>
            <person name="Salerno W."/>
            <person name="Parikh A."/>
            <person name="Feasley C.L."/>
            <person name="Dalin E."/>
            <person name="Tu H."/>
            <person name="Huang E."/>
            <person name="Barry K."/>
            <person name="Lindquist E."/>
            <person name="Shapiro H."/>
            <person name="Bruce D."/>
            <person name="Schmutz J."/>
            <person name="Salamov A."/>
            <person name="Fey P."/>
            <person name="Gaudet P."/>
            <person name="Anjard C."/>
            <person name="Babu M.M."/>
            <person name="Basu S."/>
            <person name="Bushmanova Y."/>
            <person name="van der Wel H."/>
            <person name="Katoh-Kurasawa M."/>
            <person name="Dinh C."/>
            <person name="Coutinho P.M."/>
            <person name="Saito T."/>
            <person name="Elias M."/>
            <person name="Schaap P."/>
            <person name="Kay R.R."/>
            <person name="Henrissat B."/>
            <person name="Eichinger L."/>
            <person name="Rivero F."/>
            <person name="Putnam N.H."/>
            <person name="West C.M."/>
            <person name="Loomis W.F."/>
            <person name="Chisholm R.L."/>
            <person name="Shaulsky G."/>
            <person name="Strassmann J.E."/>
            <person name="Queller D.C."/>
            <person name="Kuspa A."/>
            <person name="Grigoriev I.V."/>
        </authorList>
    </citation>
    <scope>NUCLEOTIDE SEQUENCE [LARGE SCALE GENOMIC DNA]</scope>
    <source>
        <strain evidence="3">QSDP1</strain>
    </source>
</reference>
<dbReference type="STRING" id="5786.F1A0D2"/>
<feature type="domain" description="Complex 1 LYR protein" evidence="1">
    <location>
        <begin position="8"/>
        <end position="64"/>
    </location>
</feature>
<protein>
    <recommendedName>
        <fullName evidence="1">Complex 1 LYR protein domain-containing protein</fullName>
    </recommendedName>
</protein>
<dbReference type="eggNOG" id="ENOG502RHU6">
    <property type="taxonomic scope" value="Eukaryota"/>
</dbReference>
<evidence type="ECO:0000313" key="2">
    <source>
        <dbReference type="EMBL" id="EGC30351.1"/>
    </source>
</evidence>
<accession>F1A0D2</accession>
<name>F1A0D2_DICPU</name>
<dbReference type="InterPro" id="IPR008011">
    <property type="entry name" value="Complex1_LYR_dom"/>
</dbReference>
<dbReference type="Proteomes" id="UP000001064">
    <property type="component" value="Unassembled WGS sequence"/>
</dbReference>
<evidence type="ECO:0000313" key="3">
    <source>
        <dbReference type="Proteomes" id="UP000001064"/>
    </source>
</evidence>
<dbReference type="Pfam" id="PF05347">
    <property type="entry name" value="Complex1_LYR"/>
    <property type="match status" value="1"/>
</dbReference>
<dbReference type="InParanoid" id="F1A0D2"/>
<dbReference type="GeneID" id="10510668"/>
<dbReference type="RefSeq" id="XP_003293121.1">
    <property type="nucleotide sequence ID" value="XM_003293073.1"/>
</dbReference>
<dbReference type="AlphaFoldDB" id="F1A0D2"/>
<sequence>MEVPKRRVVLALYKELIYYSKLLPNKTQSQDNLKLIKTTFRKNKDIPENSEQINKLLEDGQKKLSFLKIMTPRQYSKTYNISGTYKFEDGKWIGGNEEKKTKRIYKDHGIDIMDLRRHNHLLRRMNFMDR</sequence>
<dbReference type="KEGG" id="dpp:DICPUDRAFT_83708"/>